<feature type="domain" description="Peptidase S59" evidence="3">
    <location>
        <begin position="1"/>
        <end position="22"/>
    </location>
</feature>
<dbReference type="OrthoDB" id="3797628at2759"/>
<protein>
    <recommendedName>
        <fullName evidence="2">Nuclear pore complex protein Nup98-Nup96</fullName>
    </recommendedName>
</protein>
<evidence type="ECO:0000256" key="1">
    <source>
        <dbReference type="ARBA" id="ARBA00004620"/>
    </source>
</evidence>
<gene>
    <name evidence="4" type="ORF">ASIM_LOCUS17641</name>
</gene>
<organism evidence="6">
    <name type="scientific">Anisakis simplex</name>
    <name type="common">Herring worm</name>
    <dbReference type="NCBI Taxonomy" id="6269"/>
    <lineage>
        <taxon>Eukaryota</taxon>
        <taxon>Metazoa</taxon>
        <taxon>Ecdysozoa</taxon>
        <taxon>Nematoda</taxon>
        <taxon>Chromadorea</taxon>
        <taxon>Rhabditida</taxon>
        <taxon>Spirurina</taxon>
        <taxon>Ascaridomorpha</taxon>
        <taxon>Ascaridoidea</taxon>
        <taxon>Anisakidae</taxon>
        <taxon>Anisakis</taxon>
        <taxon>Anisakis simplex complex</taxon>
    </lineage>
</organism>
<dbReference type="AlphaFoldDB" id="A0A0M3KB93"/>
<dbReference type="GO" id="GO:0017056">
    <property type="term" value="F:structural constituent of nuclear pore"/>
    <property type="evidence" value="ECO:0007669"/>
    <property type="project" value="InterPro"/>
</dbReference>
<dbReference type="Gene3D" id="3.30.1610.10">
    <property type="entry name" value="Peptidase S59, nucleoporin"/>
    <property type="match status" value="1"/>
</dbReference>
<dbReference type="SUPFAM" id="SSF82215">
    <property type="entry name" value="C-terminal autoproteolytic domain of nucleoporin nup98"/>
    <property type="match status" value="1"/>
</dbReference>
<accession>A0A0M3KB93</accession>
<sequence>MDANFKDYRPETGTWVFTVPHFTKYGLPDESDEDDDNLCSETELRSVLDDSRIQNAIQRDQLKVSPKQTTLHQQKRLVINGRYVSSSSPEQSATLQSADTCDSNIRMITDISELPTPRFNRHDLYDEMKYDSLPPMSGILNFDQTIDSVAFTPAKGLRIRQQKVEPLDDASRQLIEVMEDSFAIEPLDERKEREKMRHRIELKKIEPEFDIAYAIPLQESFVTKMRAKRSTLVDQSLFNIRRTRIGWTHGGLFVSSALPASFDVHLIKIDYPDELPQDYIIDIFEHNIRLSCRNSVRQYSADTHSDLTSTAIDHITPSKDYAQMVDSFIATSKQSKMPREESVWKLCSALFTHPSLLNASSDYTRGITQRESVGYWLRETIAAKHLKLPASGKKRILFHLLTGNLVDAVDEAVNINLPLLAVAMSSFLETDRTTYRRQVESWIQSQSAEYIDEDLLRIYMIMAGIMHVKLKSKSIFVCDGLNWMRVRSVGLMLLVKLNAQTKQIAC</sequence>
<dbReference type="GO" id="GO:0005643">
    <property type="term" value="C:nuclear pore"/>
    <property type="evidence" value="ECO:0007669"/>
    <property type="project" value="InterPro"/>
</dbReference>
<dbReference type="EMBL" id="UYRR01034371">
    <property type="protein sequence ID" value="VDK60882.1"/>
    <property type="molecule type" value="Genomic_DNA"/>
</dbReference>
<comment type="subcellular location">
    <subcellularLocation>
        <location evidence="1">Nucleus membrane</location>
        <topology evidence="1">Peripheral membrane protein</topology>
        <orientation evidence="1">Nucleoplasmic side</orientation>
    </subcellularLocation>
</comment>
<dbReference type="PROSITE" id="PS51434">
    <property type="entry name" value="NUP_C"/>
    <property type="match status" value="1"/>
</dbReference>
<dbReference type="Proteomes" id="UP000267096">
    <property type="component" value="Unassembled WGS sequence"/>
</dbReference>
<dbReference type="Pfam" id="PF04096">
    <property type="entry name" value="Nucleoporin2"/>
    <property type="match status" value="1"/>
</dbReference>
<evidence type="ECO:0000313" key="4">
    <source>
        <dbReference type="EMBL" id="VDK60882.1"/>
    </source>
</evidence>
<dbReference type="InterPro" id="IPR021967">
    <property type="entry name" value="Nup98_C"/>
</dbReference>
<dbReference type="GO" id="GO:0031965">
    <property type="term" value="C:nuclear membrane"/>
    <property type="evidence" value="ECO:0007669"/>
    <property type="project" value="UniProtKB-SubCell"/>
</dbReference>
<reference evidence="6" key="1">
    <citation type="submission" date="2017-02" db="UniProtKB">
        <authorList>
            <consortium name="WormBaseParasite"/>
        </authorList>
    </citation>
    <scope>IDENTIFICATION</scope>
</reference>
<name>A0A0M3KB93_ANISI</name>
<dbReference type="InterPro" id="IPR007230">
    <property type="entry name" value="Nup98_auto-Pept-S59_dom"/>
</dbReference>
<dbReference type="Pfam" id="PF12110">
    <property type="entry name" value="Nup96"/>
    <property type="match status" value="1"/>
</dbReference>
<evidence type="ECO:0000259" key="3">
    <source>
        <dbReference type="PROSITE" id="PS51434"/>
    </source>
</evidence>
<dbReference type="Gene3D" id="1.25.40.690">
    <property type="match status" value="1"/>
</dbReference>
<keyword evidence="5" id="KW-1185">Reference proteome</keyword>
<evidence type="ECO:0000313" key="6">
    <source>
        <dbReference type="WBParaSite" id="ASIM_0001824001-mRNA-1"/>
    </source>
</evidence>
<dbReference type="WBParaSite" id="ASIM_0001824001-mRNA-1">
    <property type="protein sequence ID" value="ASIM_0001824001-mRNA-1"/>
    <property type="gene ID" value="ASIM_0001824001"/>
</dbReference>
<evidence type="ECO:0000313" key="5">
    <source>
        <dbReference type="Proteomes" id="UP000267096"/>
    </source>
</evidence>
<reference evidence="4 5" key="2">
    <citation type="submission" date="2018-11" db="EMBL/GenBank/DDBJ databases">
        <authorList>
            <consortium name="Pathogen Informatics"/>
        </authorList>
    </citation>
    <scope>NUCLEOTIDE SEQUENCE [LARGE SCALE GENOMIC DNA]</scope>
</reference>
<dbReference type="InterPro" id="IPR036903">
    <property type="entry name" value="Nup98_auto-Pept-S59_dom_sf"/>
</dbReference>
<evidence type="ECO:0000256" key="2">
    <source>
        <dbReference type="ARBA" id="ARBA00013472"/>
    </source>
</evidence>
<proteinExistence type="predicted"/>